<organism evidence="2 3">
    <name type="scientific">Penicilliopsis zonata CBS 506.65</name>
    <dbReference type="NCBI Taxonomy" id="1073090"/>
    <lineage>
        <taxon>Eukaryota</taxon>
        <taxon>Fungi</taxon>
        <taxon>Dikarya</taxon>
        <taxon>Ascomycota</taxon>
        <taxon>Pezizomycotina</taxon>
        <taxon>Eurotiomycetes</taxon>
        <taxon>Eurotiomycetidae</taxon>
        <taxon>Eurotiales</taxon>
        <taxon>Aspergillaceae</taxon>
        <taxon>Penicilliopsis</taxon>
    </lineage>
</organism>
<proteinExistence type="predicted"/>
<keyword evidence="1" id="KW-0812">Transmembrane</keyword>
<dbReference type="VEuPathDB" id="FungiDB:ASPZODRAFT_833799"/>
<dbReference type="GeneID" id="34616717"/>
<keyword evidence="1" id="KW-0472">Membrane</keyword>
<dbReference type="EMBL" id="KV878349">
    <property type="protein sequence ID" value="OJJ44111.1"/>
    <property type="molecule type" value="Genomic_DNA"/>
</dbReference>
<keyword evidence="1" id="KW-1133">Transmembrane helix</keyword>
<name>A0A1L9SAE5_9EURO</name>
<evidence type="ECO:0000313" key="3">
    <source>
        <dbReference type="Proteomes" id="UP000184188"/>
    </source>
</evidence>
<accession>A0A1L9SAE5</accession>
<evidence type="ECO:0000313" key="2">
    <source>
        <dbReference type="EMBL" id="OJJ44111.1"/>
    </source>
</evidence>
<gene>
    <name evidence="2" type="ORF">ASPZODRAFT_833799</name>
</gene>
<keyword evidence="3" id="KW-1185">Reference proteome</keyword>
<dbReference type="RefSeq" id="XP_022578621.1">
    <property type="nucleotide sequence ID" value="XM_022730253.1"/>
</dbReference>
<protein>
    <submittedName>
        <fullName evidence="2">Uncharacterized protein</fullName>
    </submittedName>
</protein>
<feature type="transmembrane region" description="Helical" evidence="1">
    <location>
        <begin position="6"/>
        <end position="24"/>
    </location>
</feature>
<feature type="transmembrane region" description="Helical" evidence="1">
    <location>
        <begin position="63"/>
        <end position="82"/>
    </location>
</feature>
<feature type="transmembrane region" description="Helical" evidence="1">
    <location>
        <begin position="89"/>
        <end position="106"/>
    </location>
</feature>
<dbReference type="Proteomes" id="UP000184188">
    <property type="component" value="Unassembled WGS sequence"/>
</dbReference>
<reference evidence="3" key="1">
    <citation type="journal article" date="2017" name="Genome Biol.">
        <title>Comparative genomics reveals high biological diversity and specific adaptations in the industrially and medically important fungal genus Aspergillus.</title>
        <authorList>
            <person name="de Vries R.P."/>
            <person name="Riley R."/>
            <person name="Wiebenga A."/>
            <person name="Aguilar-Osorio G."/>
            <person name="Amillis S."/>
            <person name="Uchima C.A."/>
            <person name="Anderluh G."/>
            <person name="Asadollahi M."/>
            <person name="Askin M."/>
            <person name="Barry K."/>
            <person name="Battaglia E."/>
            <person name="Bayram O."/>
            <person name="Benocci T."/>
            <person name="Braus-Stromeyer S.A."/>
            <person name="Caldana C."/>
            <person name="Canovas D."/>
            <person name="Cerqueira G.C."/>
            <person name="Chen F."/>
            <person name="Chen W."/>
            <person name="Choi C."/>
            <person name="Clum A."/>
            <person name="Dos Santos R.A."/>
            <person name="Damasio A.R."/>
            <person name="Diallinas G."/>
            <person name="Emri T."/>
            <person name="Fekete E."/>
            <person name="Flipphi M."/>
            <person name="Freyberg S."/>
            <person name="Gallo A."/>
            <person name="Gournas C."/>
            <person name="Habgood R."/>
            <person name="Hainaut M."/>
            <person name="Harispe M.L."/>
            <person name="Henrissat B."/>
            <person name="Hilden K.S."/>
            <person name="Hope R."/>
            <person name="Hossain A."/>
            <person name="Karabika E."/>
            <person name="Karaffa L."/>
            <person name="Karanyi Z."/>
            <person name="Krasevec N."/>
            <person name="Kuo A."/>
            <person name="Kusch H."/>
            <person name="LaButti K."/>
            <person name="Lagendijk E.L."/>
            <person name="Lapidus A."/>
            <person name="Levasseur A."/>
            <person name="Lindquist E."/>
            <person name="Lipzen A."/>
            <person name="Logrieco A.F."/>
            <person name="MacCabe A."/>
            <person name="Maekelae M.R."/>
            <person name="Malavazi I."/>
            <person name="Melin P."/>
            <person name="Meyer V."/>
            <person name="Mielnichuk N."/>
            <person name="Miskei M."/>
            <person name="Molnar A.P."/>
            <person name="Mule G."/>
            <person name="Ngan C.Y."/>
            <person name="Orejas M."/>
            <person name="Orosz E."/>
            <person name="Ouedraogo J.P."/>
            <person name="Overkamp K.M."/>
            <person name="Park H.-S."/>
            <person name="Perrone G."/>
            <person name="Piumi F."/>
            <person name="Punt P.J."/>
            <person name="Ram A.F."/>
            <person name="Ramon A."/>
            <person name="Rauscher S."/>
            <person name="Record E."/>
            <person name="Riano-Pachon D.M."/>
            <person name="Robert V."/>
            <person name="Roehrig J."/>
            <person name="Ruller R."/>
            <person name="Salamov A."/>
            <person name="Salih N.S."/>
            <person name="Samson R.A."/>
            <person name="Sandor E."/>
            <person name="Sanguinetti M."/>
            <person name="Schuetze T."/>
            <person name="Sepcic K."/>
            <person name="Shelest E."/>
            <person name="Sherlock G."/>
            <person name="Sophianopoulou V."/>
            <person name="Squina F.M."/>
            <person name="Sun H."/>
            <person name="Susca A."/>
            <person name="Todd R.B."/>
            <person name="Tsang A."/>
            <person name="Unkles S.E."/>
            <person name="van de Wiele N."/>
            <person name="van Rossen-Uffink D."/>
            <person name="Oliveira J.V."/>
            <person name="Vesth T.C."/>
            <person name="Visser J."/>
            <person name="Yu J.-H."/>
            <person name="Zhou M."/>
            <person name="Andersen M.R."/>
            <person name="Archer D.B."/>
            <person name="Baker S.E."/>
            <person name="Benoit I."/>
            <person name="Brakhage A.A."/>
            <person name="Braus G.H."/>
            <person name="Fischer R."/>
            <person name="Frisvad J.C."/>
            <person name="Goldman G.H."/>
            <person name="Houbraken J."/>
            <person name="Oakley B."/>
            <person name="Pocsi I."/>
            <person name="Scazzocchio C."/>
            <person name="Seiboth B."/>
            <person name="vanKuyk P.A."/>
            <person name="Wortman J."/>
            <person name="Dyer P.S."/>
            <person name="Grigoriev I.V."/>
        </authorList>
    </citation>
    <scope>NUCLEOTIDE SEQUENCE [LARGE SCALE GENOMIC DNA]</scope>
    <source>
        <strain evidence="3">CBS 506.65</strain>
    </source>
</reference>
<dbReference type="AlphaFoldDB" id="A0A1L9SAE5"/>
<sequence length="108" mass="13127">MTDTTFDLFILVIISFLACVQHGVSRLYYYLACGVSCLLIYFLISLSIHWVALVFFYLQDTTFIRLCLSFPFFFFFFFFFLFMRSKKRVDRILYNLQCLVIFFFFWPV</sequence>
<feature type="transmembrane region" description="Helical" evidence="1">
    <location>
        <begin position="31"/>
        <end position="57"/>
    </location>
</feature>
<evidence type="ECO:0000256" key="1">
    <source>
        <dbReference type="SAM" id="Phobius"/>
    </source>
</evidence>